<evidence type="ECO:0000256" key="1">
    <source>
        <dbReference type="PIRSR" id="PIRSR006661-1"/>
    </source>
</evidence>
<name>C0CQN5_BLAHS</name>
<gene>
    <name evidence="2" type="ORF">RUMHYD_03198</name>
</gene>
<evidence type="ECO:0000313" key="3">
    <source>
        <dbReference type="Proteomes" id="UP000003100"/>
    </source>
</evidence>
<proteinExistence type="predicted"/>
<evidence type="ECO:0008006" key="4">
    <source>
        <dbReference type="Google" id="ProtNLM"/>
    </source>
</evidence>
<comment type="caution">
    <text evidence="2">The sequence shown here is derived from an EMBL/GenBank/DDBJ whole genome shotgun (WGS) entry which is preliminary data.</text>
</comment>
<dbReference type="Gene3D" id="3.40.50.620">
    <property type="entry name" value="HUPs"/>
    <property type="match status" value="1"/>
</dbReference>
<dbReference type="InterPro" id="IPR014729">
    <property type="entry name" value="Rossmann-like_a/b/a_fold"/>
</dbReference>
<protein>
    <recommendedName>
        <fullName evidence="4">ATP-dependent sacrificial sulfur transferase LarE</fullName>
    </recommendedName>
</protein>
<evidence type="ECO:0000313" key="2">
    <source>
        <dbReference type="EMBL" id="EEG47914.1"/>
    </source>
</evidence>
<dbReference type="AlphaFoldDB" id="C0CQN5"/>
<dbReference type="SUPFAM" id="SSF52402">
    <property type="entry name" value="Adenine nucleotide alpha hydrolases-like"/>
    <property type="match status" value="1"/>
</dbReference>
<organism evidence="2 3">
    <name type="scientific">Blautia hydrogenotrophica (strain DSM 10507 / JCM 14656 / S5a33)</name>
    <name type="common">Ruminococcus hydrogenotrophicus</name>
    <dbReference type="NCBI Taxonomy" id="476272"/>
    <lineage>
        <taxon>Bacteria</taxon>
        <taxon>Bacillati</taxon>
        <taxon>Bacillota</taxon>
        <taxon>Clostridia</taxon>
        <taxon>Lachnospirales</taxon>
        <taxon>Lachnospiraceae</taxon>
        <taxon>Blautia</taxon>
    </lineage>
</organism>
<dbReference type="InterPro" id="IPR052188">
    <property type="entry name" value="Ni-pincer_cofactor_biosynth"/>
</dbReference>
<feature type="active site" description="Nucleophile and sulfur donor" evidence="1">
    <location>
        <position position="189"/>
    </location>
</feature>
<dbReference type="InterPro" id="IPR005232">
    <property type="entry name" value="LarE"/>
</dbReference>
<dbReference type="GO" id="GO:0016783">
    <property type="term" value="F:sulfurtransferase activity"/>
    <property type="evidence" value="ECO:0007669"/>
    <property type="project" value="InterPro"/>
</dbReference>
<dbReference type="CDD" id="cd01990">
    <property type="entry name" value="LarE-like"/>
    <property type="match status" value="1"/>
</dbReference>
<dbReference type="NCBIfam" id="TIGR00268">
    <property type="entry name" value="ATP-dependent sacrificial sulfur transferase LarE"/>
    <property type="match status" value="1"/>
</dbReference>
<dbReference type="PATRIC" id="fig|476272.21.peg.1321"/>
<dbReference type="HOGENOM" id="CLU_061181_2_0_9"/>
<dbReference type="PIRSF" id="PIRSF006661">
    <property type="entry name" value="PP-lp_UCP006661"/>
    <property type="match status" value="1"/>
</dbReference>
<dbReference type="PANTHER" id="PTHR43169:SF2">
    <property type="entry name" value="NAD_GMP SYNTHASE DOMAIN-CONTAINING PROTEIN"/>
    <property type="match status" value="1"/>
</dbReference>
<reference evidence="2 3" key="1">
    <citation type="submission" date="2009-01" db="EMBL/GenBank/DDBJ databases">
        <authorList>
            <person name="Fulton L."/>
            <person name="Clifton S."/>
            <person name="Fulton B."/>
            <person name="Xu J."/>
            <person name="Minx P."/>
            <person name="Pepin K.H."/>
            <person name="Johnson M."/>
            <person name="Bhonagiri V."/>
            <person name="Nash W.E."/>
            <person name="Mardis E.R."/>
            <person name="Wilson R.K."/>
        </authorList>
    </citation>
    <scope>NUCLEOTIDE SEQUENCE [LARGE SCALE GENOMIC DNA]</scope>
    <source>
        <strain evidence="3">DSM 10507 / JCM 14656 / S5a33</strain>
    </source>
</reference>
<dbReference type="EMBL" id="ACBZ01000172">
    <property type="protein sequence ID" value="EEG47914.1"/>
    <property type="molecule type" value="Genomic_DNA"/>
</dbReference>
<dbReference type="Proteomes" id="UP000003100">
    <property type="component" value="Unassembled WGS sequence"/>
</dbReference>
<dbReference type="PANTHER" id="PTHR43169">
    <property type="entry name" value="EXSB FAMILY PROTEIN"/>
    <property type="match status" value="1"/>
</dbReference>
<reference evidence="2 3" key="2">
    <citation type="submission" date="2009-02" db="EMBL/GenBank/DDBJ databases">
        <title>Draft genome sequence of Blautia hydrogenotrophica DSM 10507 (Ruminococcus hydrogenotrophicus DSM 10507).</title>
        <authorList>
            <person name="Sudarsanam P."/>
            <person name="Ley R."/>
            <person name="Guruge J."/>
            <person name="Turnbaugh P.J."/>
            <person name="Mahowald M."/>
            <person name="Liep D."/>
            <person name="Gordon J."/>
        </authorList>
    </citation>
    <scope>NUCLEOTIDE SEQUENCE [LARGE SCALE GENOMIC DNA]</scope>
    <source>
        <strain evidence="3">DSM 10507 / JCM 14656 / S5a33</strain>
    </source>
</reference>
<accession>C0CQN5</accession>
<sequence>MHRNTFFVKLRPKALKGAAFMTRSLYEYLQKSPPFALAFSGGVDSAYLLYAAMKNHCQLTAYFIKTPFQPQFELDDALRLAEELSAPLKVLSLDILDREVIISNPADRCYFCKKALFTALTSQAKRDGYTLVFDGTNASDQTDDRPGMKALTELQVLSPLRECGLTKQTIRQLSKEAGLFTYDKPSYACLATRIPTGTRITGNLLNKIETCEQSLAHLGYRDFRIRLLDGCARLQLLESQFPQALRQKNQIRELLLPHFKEVLLDLTPRKGDD</sequence>
<dbReference type="eggNOG" id="COG1606">
    <property type="taxonomic scope" value="Bacteria"/>
</dbReference>
<keyword evidence="3" id="KW-1185">Reference proteome</keyword>